<evidence type="ECO:0008006" key="3">
    <source>
        <dbReference type="Google" id="ProtNLM"/>
    </source>
</evidence>
<gene>
    <name evidence="1" type="ORF">ACFPC0_10280</name>
</gene>
<dbReference type="EMBL" id="JBHSDP010000010">
    <property type="protein sequence ID" value="MFC4328217.1"/>
    <property type="molecule type" value="Genomic_DNA"/>
</dbReference>
<protein>
    <recommendedName>
        <fullName evidence="3">Urease accessory protein</fullName>
    </recommendedName>
</protein>
<evidence type="ECO:0000313" key="1">
    <source>
        <dbReference type="EMBL" id="MFC4328217.1"/>
    </source>
</evidence>
<proteinExistence type="predicted"/>
<comment type="caution">
    <text evidence="1">The sequence shown here is derived from an EMBL/GenBank/DDBJ whole genome shotgun (WGS) entry which is preliminary data.</text>
</comment>
<organism evidence="1 2">
    <name type="scientific">Streptomyces andamanensis</name>
    <dbReference type="NCBI Taxonomy" id="1565035"/>
    <lineage>
        <taxon>Bacteria</taxon>
        <taxon>Bacillati</taxon>
        <taxon>Actinomycetota</taxon>
        <taxon>Actinomycetes</taxon>
        <taxon>Kitasatosporales</taxon>
        <taxon>Streptomycetaceae</taxon>
        <taxon>Streptomyces</taxon>
    </lineage>
</organism>
<sequence>MTEAHVGHTHLFPGARVRVDGLTSARPCGLRLRFADGEEAAAEVLVSAAGEAALAVEAYTTRAGTRLPARTWTVREHGADDGALTLRLGPPLP</sequence>
<accession>A0ABV8TCC9</accession>
<keyword evidence="2" id="KW-1185">Reference proteome</keyword>
<name>A0ABV8TCC9_9ACTN</name>
<dbReference type="Proteomes" id="UP001595824">
    <property type="component" value="Unassembled WGS sequence"/>
</dbReference>
<evidence type="ECO:0000313" key="2">
    <source>
        <dbReference type="Proteomes" id="UP001595824"/>
    </source>
</evidence>
<reference evidence="2" key="1">
    <citation type="journal article" date="2019" name="Int. J. Syst. Evol. Microbiol.">
        <title>The Global Catalogue of Microorganisms (GCM) 10K type strain sequencing project: providing services to taxonomists for standard genome sequencing and annotation.</title>
        <authorList>
            <consortium name="The Broad Institute Genomics Platform"/>
            <consortium name="The Broad Institute Genome Sequencing Center for Infectious Disease"/>
            <person name="Wu L."/>
            <person name="Ma J."/>
        </authorList>
    </citation>
    <scope>NUCLEOTIDE SEQUENCE [LARGE SCALE GENOMIC DNA]</scope>
    <source>
        <strain evidence="2">PCU 347</strain>
    </source>
</reference>
<dbReference type="RefSeq" id="WP_381738321.1">
    <property type="nucleotide sequence ID" value="NZ_JBHSDP010000010.1"/>
</dbReference>